<reference evidence="4 5" key="1">
    <citation type="submission" date="2020-08" db="EMBL/GenBank/DDBJ databases">
        <title>Genomic Encyclopedia of Type Strains, Phase IV (KMG-IV): sequencing the most valuable type-strain genomes for metagenomic binning, comparative biology and taxonomic classification.</title>
        <authorList>
            <person name="Goeker M."/>
        </authorList>
    </citation>
    <scope>NUCLEOTIDE SEQUENCE [LARGE SCALE GENOMIC DNA]</scope>
    <source>
        <strain evidence="4 5">DSM 24163</strain>
    </source>
</reference>
<sequence length="165" mass="17524">MRTLPPRLLLATGLLACLCTSATAQAPATEPAPSGYDAALAQRLGADARGMRKYILVLLKTGPTRVPDGPERDAMFAGHFANMARWSEAGQLVLAGPFMADAAGWRGLYVFAVDGIDAARALTDTDPVIVNGEMVAEYREWYGTAALGLIPDWHERIVPPAAASD</sequence>
<protein>
    <submittedName>
        <fullName evidence="4">Uncharacterized protein YciI</fullName>
    </submittedName>
</protein>
<dbReference type="SUPFAM" id="SSF54909">
    <property type="entry name" value="Dimeric alpha+beta barrel"/>
    <property type="match status" value="1"/>
</dbReference>
<comment type="caution">
    <text evidence="4">The sequence shown here is derived from an EMBL/GenBank/DDBJ whole genome shotgun (WGS) entry which is preliminary data.</text>
</comment>
<accession>A0A7W8D545</accession>
<dbReference type="AlphaFoldDB" id="A0A7W8D545"/>
<evidence type="ECO:0000256" key="1">
    <source>
        <dbReference type="ARBA" id="ARBA00007689"/>
    </source>
</evidence>
<dbReference type="Gene3D" id="3.30.70.1060">
    <property type="entry name" value="Dimeric alpha+beta barrel"/>
    <property type="match status" value="1"/>
</dbReference>
<keyword evidence="5" id="KW-1185">Reference proteome</keyword>
<organism evidence="4 5">
    <name type="scientific">Chiayiivirga flava</name>
    <dbReference type="NCBI Taxonomy" id="659595"/>
    <lineage>
        <taxon>Bacteria</taxon>
        <taxon>Pseudomonadati</taxon>
        <taxon>Pseudomonadota</taxon>
        <taxon>Gammaproteobacteria</taxon>
        <taxon>Lysobacterales</taxon>
        <taxon>Lysobacteraceae</taxon>
        <taxon>Chiayiivirga</taxon>
    </lineage>
</organism>
<dbReference type="Pfam" id="PF03795">
    <property type="entry name" value="YCII"/>
    <property type="match status" value="1"/>
</dbReference>
<dbReference type="EMBL" id="JACHHP010000001">
    <property type="protein sequence ID" value="MBB5206866.1"/>
    <property type="molecule type" value="Genomic_DNA"/>
</dbReference>
<feature type="chain" id="PRO_5030970327" evidence="2">
    <location>
        <begin position="25"/>
        <end position="165"/>
    </location>
</feature>
<evidence type="ECO:0000259" key="3">
    <source>
        <dbReference type="Pfam" id="PF03795"/>
    </source>
</evidence>
<dbReference type="Proteomes" id="UP000521199">
    <property type="component" value="Unassembled WGS sequence"/>
</dbReference>
<gene>
    <name evidence="4" type="ORF">HNQ52_000382</name>
</gene>
<dbReference type="RefSeq" id="WP_183959240.1">
    <property type="nucleotide sequence ID" value="NZ_JACHHP010000001.1"/>
</dbReference>
<feature type="domain" description="YCII-related" evidence="3">
    <location>
        <begin position="56"/>
        <end position="141"/>
    </location>
</feature>
<evidence type="ECO:0000313" key="4">
    <source>
        <dbReference type="EMBL" id="MBB5206866.1"/>
    </source>
</evidence>
<proteinExistence type="inferred from homology"/>
<keyword evidence="2" id="KW-0732">Signal</keyword>
<dbReference type="InterPro" id="IPR005545">
    <property type="entry name" value="YCII"/>
</dbReference>
<feature type="signal peptide" evidence="2">
    <location>
        <begin position="1"/>
        <end position="24"/>
    </location>
</feature>
<comment type="similarity">
    <text evidence="1">Belongs to the YciI family.</text>
</comment>
<evidence type="ECO:0000313" key="5">
    <source>
        <dbReference type="Proteomes" id="UP000521199"/>
    </source>
</evidence>
<evidence type="ECO:0000256" key="2">
    <source>
        <dbReference type="SAM" id="SignalP"/>
    </source>
</evidence>
<name>A0A7W8D545_9GAMM</name>
<dbReference type="InterPro" id="IPR011008">
    <property type="entry name" value="Dimeric_a/b-barrel"/>
</dbReference>